<organism evidence="1 2">
    <name type="scientific">Methanococcus maripaludis</name>
    <name type="common">Methanococcus deltae</name>
    <dbReference type="NCBI Taxonomy" id="39152"/>
    <lineage>
        <taxon>Archaea</taxon>
        <taxon>Methanobacteriati</taxon>
        <taxon>Methanobacteriota</taxon>
        <taxon>Methanomada group</taxon>
        <taxon>Methanococci</taxon>
        <taxon>Methanococcales</taxon>
        <taxon>Methanococcaceae</taxon>
        <taxon>Methanococcus</taxon>
    </lineage>
</organism>
<proteinExistence type="predicted"/>
<comment type="caution">
    <text evidence="1">The sequence shown here is derived from an EMBL/GenBank/DDBJ whole genome shotgun (WGS) entry which is preliminary data.</text>
</comment>
<sequence length="38" mass="4423">MNITFKKMGYIYGGTAVNNTNICGKFEDMNLWYKVVEE</sequence>
<gene>
    <name evidence="1" type="ORF">HNP90_000610</name>
</gene>
<protein>
    <submittedName>
        <fullName evidence="1">Uncharacterized protein</fullName>
    </submittedName>
</protein>
<reference evidence="1 2" key="1">
    <citation type="submission" date="2020-07" db="EMBL/GenBank/DDBJ databases">
        <title>Genomic Encyclopedia of Type Strains, Phase IV (KMG-V): Genome sequencing to study the core and pangenomes of soil and plant-associated prokaryotes.</title>
        <authorList>
            <person name="Whitman W."/>
        </authorList>
    </citation>
    <scope>NUCLEOTIDE SEQUENCE [LARGE SCALE GENOMIC DNA]</scope>
    <source>
        <strain evidence="1 2">C8</strain>
    </source>
</reference>
<evidence type="ECO:0000313" key="1">
    <source>
        <dbReference type="EMBL" id="MBA2861731.1"/>
    </source>
</evidence>
<accession>A0A7J9PF25</accession>
<dbReference type="Proteomes" id="UP000533207">
    <property type="component" value="Unassembled WGS sequence"/>
</dbReference>
<evidence type="ECO:0000313" key="2">
    <source>
        <dbReference type="Proteomes" id="UP000533207"/>
    </source>
</evidence>
<dbReference type="EMBL" id="JACDUL010000002">
    <property type="protein sequence ID" value="MBA2861731.1"/>
    <property type="molecule type" value="Genomic_DNA"/>
</dbReference>
<dbReference type="AlphaFoldDB" id="A0A7J9PF25"/>
<name>A0A7J9PF25_METMI</name>